<name>A0A1E3V521_9HYPH</name>
<organism evidence="1 2">
    <name type="scientific">Sinorhizobium alkalisoli</name>
    <dbReference type="NCBI Taxonomy" id="1752398"/>
    <lineage>
        <taxon>Bacteria</taxon>
        <taxon>Pseudomonadati</taxon>
        <taxon>Pseudomonadota</taxon>
        <taxon>Alphaproteobacteria</taxon>
        <taxon>Hyphomicrobiales</taxon>
        <taxon>Rhizobiaceae</taxon>
        <taxon>Sinorhizobium/Ensifer group</taxon>
        <taxon>Sinorhizobium</taxon>
    </lineage>
</organism>
<evidence type="ECO:0000313" key="2">
    <source>
        <dbReference type="Proteomes" id="UP000094342"/>
    </source>
</evidence>
<evidence type="ECO:0000313" key="1">
    <source>
        <dbReference type="EMBL" id="ODR88742.1"/>
    </source>
</evidence>
<comment type="caution">
    <text evidence="1">The sequence shown here is derived from an EMBL/GenBank/DDBJ whole genome shotgun (WGS) entry which is preliminary data.</text>
</comment>
<proteinExistence type="predicted"/>
<dbReference type="Proteomes" id="UP000094342">
    <property type="component" value="Unassembled WGS sequence"/>
</dbReference>
<dbReference type="AlphaFoldDB" id="A0A1E3V521"/>
<evidence type="ECO:0008006" key="3">
    <source>
        <dbReference type="Google" id="ProtNLM"/>
    </source>
</evidence>
<accession>A0A1E3V521</accession>
<dbReference type="OrthoDB" id="7631126at2"/>
<dbReference type="RefSeq" id="WP_069461126.1">
    <property type="nucleotide sequence ID" value="NZ_LYBW01000064.1"/>
</dbReference>
<sequence length="224" mass="24965">MPAVRDLSYEAWLQHSFGEPVRAHGNPWFFDEDPPWWDPQPTVAIEYFTKLFSTIEQSLASFSDAQIAQGLTYLLNTSASGDNGWFLSGSTPVEKRLTCVAAIEHIFTDLFAPRCAAVLGHIDEPGAKPLNMVCYMWWDVFPCLALPDDPDCDNLHRTAIDVMRRALQLDSIACQEAALHGLGHWARHRPDHVLPVVDAFLADGCGRRAELISYAHSARCGCIL</sequence>
<dbReference type="EMBL" id="LYBW01000064">
    <property type="protein sequence ID" value="ODR88742.1"/>
    <property type="molecule type" value="Genomic_DNA"/>
</dbReference>
<protein>
    <recommendedName>
        <fullName evidence="3">HEAT repeat domain-containing protein</fullName>
    </recommendedName>
</protein>
<reference evidence="2" key="1">
    <citation type="submission" date="2016-05" db="EMBL/GenBank/DDBJ databases">
        <authorList>
            <person name="Li Y."/>
        </authorList>
    </citation>
    <scope>NUCLEOTIDE SEQUENCE [LARGE SCALE GENOMIC DNA]</scope>
    <source>
        <strain evidence="2">YIC4027</strain>
    </source>
</reference>
<gene>
    <name evidence="1" type="ORF">A8M32_25075</name>
</gene>
<dbReference type="STRING" id="1752398.A8M32_25075"/>
<keyword evidence="2" id="KW-1185">Reference proteome</keyword>